<evidence type="ECO:0000313" key="5">
    <source>
        <dbReference type="Proteomes" id="UP001139516"/>
    </source>
</evidence>
<organism evidence="4 5">
    <name type="scientific">Roseomonas acroporae</name>
    <dbReference type="NCBI Taxonomy" id="2937791"/>
    <lineage>
        <taxon>Bacteria</taxon>
        <taxon>Pseudomonadati</taxon>
        <taxon>Pseudomonadota</taxon>
        <taxon>Alphaproteobacteria</taxon>
        <taxon>Acetobacterales</taxon>
        <taxon>Roseomonadaceae</taxon>
        <taxon>Roseomonas</taxon>
    </lineage>
</organism>
<dbReference type="GO" id="GO:0055085">
    <property type="term" value="P:transmembrane transport"/>
    <property type="evidence" value="ECO:0007669"/>
    <property type="project" value="InterPro"/>
</dbReference>
<dbReference type="Pfam" id="PF03480">
    <property type="entry name" value="DctP"/>
    <property type="match status" value="1"/>
</dbReference>
<feature type="binding site" evidence="3">
    <location>
        <position position="237"/>
    </location>
    <ligand>
        <name>substrate</name>
    </ligand>
</feature>
<dbReference type="EMBL" id="JALPRX010000057">
    <property type="protein sequence ID" value="MCK8785485.1"/>
    <property type="molecule type" value="Genomic_DNA"/>
</dbReference>
<keyword evidence="1" id="KW-0732">Signal</keyword>
<gene>
    <name evidence="4" type="ORF">M0638_13930</name>
</gene>
<evidence type="ECO:0000256" key="3">
    <source>
        <dbReference type="PIRSR" id="PIRSR039026-2"/>
    </source>
</evidence>
<protein>
    <submittedName>
        <fullName evidence="4">ABC transporter substrate-binding protein</fullName>
    </submittedName>
</protein>
<dbReference type="Proteomes" id="UP001139516">
    <property type="component" value="Unassembled WGS sequence"/>
</dbReference>
<evidence type="ECO:0000256" key="2">
    <source>
        <dbReference type="PIRSR" id="PIRSR039026-1"/>
    </source>
</evidence>
<dbReference type="GO" id="GO:0046872">
    <property type="term" value="F:metal ion binding"/>
    <property type="evidence" value="ECO:0007669"/>
    <property type="project" value="UniProtKB-KW"/>
</dbReference>
<evidence type="ECO:0000256" key="1">
    <source>
        <dbReference type="ARBA" id="ARBA00022729"/>
    </source>
</evidence>
<evidence type="ECO:0000313" key="4">
    <source>
        <dbReference type="EMBL" id="MCK8785485.1"/>
    </source>
</evidence>
<sequence length="359" mass="39652">MDRRHLVAAVAGGAAALAAPRLASAQPRIRWRCPSAYPKSIDTLFGAQEVVARRVSEATDGAFQIQNFGPGELVPALQVMDAVAAGSVECGFTSSLFYTGKDPALAFGCNLPFGMSTRHVWSWLNQAGGREMLAPVYRDLGVRAIPAGNTGAQMGGWFRKEIRSVEDLQGLKFRIAGLGGAVAQRIGVVAQQIAPSDIYPSLERGVIDAAEYIAPYDDEKLGFGRIAPYYYYPGWQEYSSSNDFLVNPAAWEALPAPYRAVLEMACTDAWHWSTARYDFLNPQALRRLVAGGTQLRSFPREVLAALYRAGQELYTDTAARNPRFKEIWQNWDRYRLEQIQWFRAAEDPLANFLAAATSR</sequence>
<dbReference type="PANTHER" id="PTHR33376:SF5">
    <property type="entry name" value="EXTRACYTOPLASMIC SOLUTE RECEPTOR PROTEIN"/>
    <property type="match status" value="1"/>
</dbReference>
<feature type="binding site" evidence="3">
    <location>
        <position position="211"/>
    </location>
    <ligand>
        <name>substrate</name>
    </ligand>
</feature>
<comment type="caution">
    <text evidence="4">The sequence shown here is derived from an EMBL/GenBank/DDBJ whole genome shotgun (WGS) entry which is preliminary data.</text>
</comment>
<dbReference type="InterPro" id="IPR026289">
    <property type="entry name" value="SBP_TakP-like"/>
</dbReference>
<dbReference type="Gene3D" id="3.40.190.10">
    <property type="entry name" value="Periplasmic binding protein-like II"/>
    <property type="match status" value="1"/>
</dbReference>
<feature type="binding site" evidence="3">
    <location>
        <position position="212"/>
    </location>
    <ligand>
        <name>Na(+)</name>
        <dbReference type="ChEBI" id="CHEBI:29101"/>
    </ligand>
</feature>
<feature type="binding site" evidence="2">
    <location>
        <position position="174"/>
    </location>
    <ligand>
        <name>substrate</name>
    </ligand>
</feature>
<name>A0A9X1Y9C1_9PROT</name>
<keyword evidence="5" id="KW-1185">Reference proteome</keyword>
<feature type="binding site" evidence="2">
    <location>
        <position position="153"/>
    </location>
    <ligand>
        <name>substrate</name>
    </ligand>
</feature>
<reference evidence="4" key="1">
    <citation type="submission" date="2022-04" db="EMBL/GenBank/DDBJ databases">
        <title>Roseomonas acroporae sp. nov., isolated from coral Acropora digitifera.</title>
        <authorList>
            <person name="Sun H."/>
        </authorList>
    </citation>
    <scope>NUCLEOTIDE SEQUENCE</scope>
    <source>
        <strain evidence="4">NAR14</strain>
    </source>
</reference>
<dbReference type="RefSeq" id="WP_248667602.1">
    <property type="nucleotide sequence ID" value="NZ_JALPRX010000057.1"/>
</dbReference>
<dbReference type="PIRSF" id="PIRSF039026">
    <property type="entry name" value="SiaP"/>
    <property type="match status" value="1"/>
</dbReference>
<proteinExistence type="predicted"/>
<keyword evidence="3" id="KW-0479">Metal-binding</keyword>
<dbReference type="AlphaFoldDB" id="A0A9X1Y9C1"/>
<accession>A0A9X1Y9C1</accession>
<dbReference type="PANTHER" id="PTHR33376">
    <property type="match status" value="1"/>
</dbReference>
<dbReference type="InterPro" id="IPR018389">
    <property type="entry name" value="DctP_fam"/>
</dbReference>
<dbReference type="InterPro" id="IPR038404">
    <property type="entry name" value="TRAP_DctP_sf"/>
</dbReference>
<dbReference type="GO" id="GO:0031317">
    <property type="term" value="C:tripartite ATP-independent periplasmic transporter complex"/>
    <property type="evidence" value="ECO:0007669"/>
    <property type="project" value="InterPro"/>
</dbReference>
<dbReference type="Gene3D" id="3.40.190.170">
    <property type="entry name" value="Bacterial extracellular solute-binding protein, family 7"/>
    <property type="match status" value="1"/>
</dbReference>